<feature type="region of interest" description="Disordered" evidence="1">
    <location>
        <begin position="118"/>
        <end position="143"/>
    </location>
</feature>
<comment type="caution">
    <text evidence="2">The sequence shown here is derived from an EMBL/GenBank/DDBJ whole genome shotgun (WGS) entry which is preliminary data.</text>
</comment>
<dbReference type="AlphaFoldDB" id="A0A6B0S3N5"/>
<sequence length="333" mass="36011">MDWGTRNNSSKCSPVLSFDVRRLNIMSRCGLSRRKRKDVKPEGWFPGDLLAEPQVEAGATFLEAELPGGWSQVCRVLGNVWDGALVSGHSSSGIRILTPSSMVPVEGESLQWSSMGASVCHTPEKPGRSRKVSGGDEENPPKEKITATGLRLYSRQGIGLEELFVTAEESEEEPVLPAACSLAFPSTGHHPSRQGRVLCDSQQLTPQAPGSSPNQGLLDQSCNIKTLSVEFTFPSECQQKDHHRNATASGTPLLATDTVRESSQAHVCSPGEKGRAAQKAWEPLSDSEKENSSFLLVLIELPFSTEELNWSRANASAGERDLYGNIESVAPSP</sequence>
<dbReference type="Proteomes" id="UP000322234">
    <property type="component" value="Unassembled WGS sequence"/>
</dbReference>
<feature type="region of interest" description="Disordered" evidence="1">
    <location>
        <begin position="265"/>
        <end position="284"/>
    </location>
</feature>
<evidence type="ECO:0000313" key="2">
    <source>
        <dbReference type="EMBL" id="MXQ96585.1"/>
    </source>
</evidence>
<accession>A0A6B0S3N5</accession>
<evidence type="ECO:0000313" key="3">
    <source>
        <dbReference type="Proteomes" id="UP000322234"/>
    </source>
</evidence>
<name>A0A6B0S3N5_9CETA</name>
<organism evidence="2 3">
    <name type="scientific">Bos mutus</name>
    <name type="common">wild yak</name>
    <dbReference type="NCBI Taxonomy" id="72004"/>
    <lineage>
        <taxon>Eukaryota</taxon>
        <taxon>Metazoa</taxon>
        <taxon>Chordata</taxon>
        <taxon>Craniata</taxon>
        <taxon>Vertebrata</taxon>
        <taxon>Euteleostomi</taxon>
        <taxon>Mammalia</taxon>
        <taxon>Eutheria</taxon>
        <taxon>Laurasiatheria</taxon>
        <taxon>Artiodactyla</taxon>
        <taxon>Ruminantia</taxon>
        <taxon>Pecora</taxon>
        <taxon>Bovidae</taxon>
        <taxon>Bovinae</taxon>
        <taxon>Bos</taxon>
    </lineage>
</organism>
<protein>
    <submittedName>
        <fullName evidence="2">Uncharacterized protein</fullName>
    </submittedName>
</protein>
<reference evidence="2" key="1">
    <citation type="submission" date="2019-10" db="EMBL/GenBank/DDBJ databases">
        <title>The sequence and de novo assembly of the wild yak genome.</title>
        <authorList>
            <person name="Liu Y."/>
        </authorList>
    </citation>
    <scope>NUCLEOTIDE SEQUENCE [LARGE SCALE GENOMIC DNA]</scope>
    <source>
        <strain evidence="2">WY2019</strain>
    </source>
</reference>
<keyword evidence="3" id="KW-1185">Reference proteome</keyword>
<gene>
    <name evidence="2" type="ORF">E5288_WYG022888</name>
</gene>
<proteinExistence type="predicted"/>
<evidence type="ECO:0000256" key="1">
    <source>
        <dbReference type="SAM" id="MobiDB-lite"/>
    </source>
</evidence>
<dbReference type="EMBL" id="VBQZ03000166">
    <property type="protein sequence ID" value="MXQ96585.1"/>
    <property type="molecule type" value="Genomic_DNA"/>
</dbReference>